<comment type="caution">
    <text evidence="1">The sequence shown here is derived from an EMBL/GenBank/DDBJ whole genome shotgun (WGS) entry which is preliminary data.</text>
</comment>
<protein>
    <submittedName>
        <fullName evidence="1">Uncharacterized protein</fullName>
    </submittedName>
</protein>
<gene>
    <name evidence="1" type="ORF">CLCOS_06830</name>
</gene>
<evidence type="ECO:0000313" key="1">
    <source>
        <dbReference type="EMBL" id="OBR96839.1"/>
    </source>
</evidence>
<dbReference type="Proteomes" id="UP000093694">
    <property type="component" value="Unassembled WGS sequence"/>
</dbReference>
<reference evidence="1 2" key="1">
    <citation type="journal article" date="2016" name="Front. Microbiol.">
        <title>Industrial Acetogenic Biocatalysts: A Comparative Metabolic and Genomic Analysis.</title>
        <authorList>
            <person name="Bengelsdorf F."/>
            <person name="Poehlein A."/>
            <person name="Sonja S."/>
            <person name="Erz C."/>
            <person name="Hummel T."/>
            <person name="Hoffmeister S."/>
            <person name="Daniel R."/>
            <person name="Durre P."/>
        </authorList>
    </citation>
    <scope>NUCLEOTIDE SEQUENCE [LARGE SCALE GENOMIC DNA]</scope>
    <source>
        <strain evidence="1 2">PTA-10522</strain>
    </source>
</reference>
<proteinExistence type="predicted"/>
<organism evidence="1 2">
    <name type="scientific">Clostridium coskatii</name>
    <dbReference type="NCBI Taxonomy" id="1705578"/>
    <lineage>
        <taxon>Bacteria</taxon>
        <taxon>Bacillati</taxon>
        <taxon>Bacillota</taxon>
        <taxon>Clostridia</taxon>
        <taxon>Eubacteriales</taxon>
        <taxon>Clostridiaceae</taxon>
        <taxon>Clostridium</taxon>
    </lineage>
</organism>
<dbReference type="EMBL" id="LROR01000031">
    <property type="protein sequence ID" value="OBR96839.1"/>
    <property type="molecule type" value="Genomic_DNA"/>
</dbReference>
<accession>A0ABX2WYG8</accession>
<keyword evidence="2" id="KW-1185">Reference proteome</keyword>
<evidence type="ECO:0000313" key="2">
    <source>
        <dbReference type="Proteomes" id="UP000093694"/>
    </source>
</evidence>
<name>A0ABX2WYG8_9CLOT</name>
<sequence>MKYLTKCPKKLKKMSKSANEINRPFTALVATINSQIQMLNVAGYKLYDVENPEYYIEKVAYDPQDDELKFTCKED</sequence>